<dbReference type="InterPro" id="IPR017871">
    <property type="entry name" value="ABC_transporter-like_CS"/>
</dbReference>
<keyword evidence="2" id="KW-0813">Transport</keyword>
<keyword evidence="3" id="KW-0547">Nucleotide-binding</keyword>
<dbReference type="PANTHER" id="PTHR42711:SF5">
    <property type="entry name" value="ABC TRANSPORTER ATP-BINDING PROTEIN NATA"/>
    <property type="match status" value="1"/>
</dbReference>
<keyword evidence="5" id="KW-0175">Coiled coil</keyword>
<organism evidence="7">
    <name type="scientific">marine sediment metagenome</name>
    <dbReference type="NCBI Taxonomy" id="412755"/>
    <lineage>
        <taxon>unclassified sequences</taxon>
        <taxon>metagenomes</taxon>
        <taxon>ecological metagenomes</taxon>
    </lineage>
</organism>
<dbReference type="PROSITE" id="PS50893">
    <property type="entry name" value="ABC_TRANSPORTER_2"/>
    <property type="match status" value="1"/>
</dbReference>
<dbReference type="PROSITE" id="PS00211">
    <property type="entry name" value="ABC_TRANSPORTER_1"/>
    <property type="match status" value="1"/>
</dbReference>
<evidence type="ECO:0000256" key="3">
    <source>
        <dbReference type="ARBA" id="ARBA00022741"/>
    </source>
</evidence>
<evidence type="ECO:0000256" key="1">
    <source>
        <dbReference type="ARBA" id="ARBA00005417"/>
    </source>
</evidence>
<dbReference type="GO" id="GO:0016887">
    <property type="term" value="F:ATP hydrolysis activity"/>
    <property type="evidence" value="ECO:0007669"/>
    <property type="project" value="InterPro"/>
</dbReference>
<dbReference type="SUPFAM" id="SSF52540">
    <property type="entry name" value="P-loop containing nucleoside triphosphate hydrolases"/>
    <property type="match status" value="1"/>
</dbReference>
<dbReference type="InterPro" id="IPR027417">
    <property type="entry name" value="P-loop_NTPase"/>
</dbReference>
<evidence type="ECO:0000259" key="6">
    <source>
        <dbReference type="PROSITE" id="PS50893"/>
    </source>
</evidence>
<proteinExistence type="inferred from homology"/>
<dbReference type="Gene3D" id="3.40.50.300">
    <property type="entry name" value="P-loop containing nucleotide triphosphate hydrolases"/>
    <property type="match status" value="1"/>
</dbReference>
<dbReference type="AlphaFoldDB" id="A0A0F9D0U3"/>
<feature type="non-terminal residue" evidence="7">
    <location>
        <position position="540"/>
    </location>
</feature>
<dbReference type="SMART" id="SM00382">
    <property type="entry name" value="AAA"/>
    <property type="match status" value="1"/>
</dbReference>
<keyword evidence="4" id="KW-0067">ATP-binding</keyword>
<accession>A0A0F9D0U3</accession>
<evidence type="ECO:0000313" key="7">
    <source>
        <dbReference type="EMBL" id="KKL47346.1"/>
    </source>
</evidence>
<evidence type="ECO:0000256" key="2">
    <source>
        <dbReference type="ARBA" id="ARBA00022448"/>
    </source>
</evidence>
<dbReference type="InterPro" id="IPR003593">
    <property type="entry name" value="AAA+_ATPase"/>
</dbReference>
<reference evidence="7" key="1">
    <citation type="journal article" date="2015" name="Nature">
        <title>Complex archaea that bridge the gap between prokaryotes and eukaryotes.</title>
        <authorList>
            <person name="Spang A."/>
            <person name="Saw J.H."/>
            <person name="Jorgensen S.L."/>
            <person name="Zaremba-Niedzwiedzka K."/>
            <person name="Martijn J."/>
            <person name="Lind A.E."/>
            <person name="van Eijk R."/>
            <person name="Schleper C."/>
            <person name="Guy L."/>
            <person name="Ettema T.J."/>
        </authorList>
    </citation>
    <scope>NUCLEOTIDE SEQUENCE</scope>
</reference>
<gene>
    <name evidence="7" type="ORF">LCGC14_2336470</name>
</gene>
<sequence>MVKNIIETFDLTKIYTLKRGKKEVKALNNVNISVKEGEIFGLLGPNGAGKTTMIQILTTLIQPTRGYAIIDGYNILKKPLNVQKRIALMLSNKMIYNRITGYDNLKYFCKIYCVPNYKQKIFDIAKEFGLQKWLNQYVEKFSSGMKMKLALCRTFLLDRKILFLDEPSVGIDIESISFIVDKIKNSDCTIFLSSHNMNVVEKLCTRIAILNKGNILKIGTKEEIRRLEQTEVNIEIGIKNNKNNLQLELNQQEYISKILDTEEGLILTLRSRFNYKELLSILVKYEVSKIKEYDISLEDLFIKIENKIKNLEQQIEEKDEQISKNESVIAEQQKTIDELSKKIKNTVLISTDIEKFAKKTLDECLEIVKDKPLTFMEKYLELQECTRVDRHRQIVIDDETLTQVSKKGLAFCTQKYPLFLELSIQDFYDTGTQAAIRACPLLYNDPIWEYEGSDREQVLLDFIKIKLKEFIEEKGGERLKSVYDAHIRQGYLQVLPDIYNKIKQKIASLEAQTAEQNDQIAIQEATIQKQLKEIMMLAEK</sequence>
<evidence type="ECO:0000256" key="4">
    <source>
        <dbReference type="ARBA" id="ARBA00022840"/>
    </source>
</evidence>
<dbReference type="GO" id="GO:0005524">
    <property type="term" value="F:ATP binding"/>
    <property type="evidence" value="ECO:0007669"/>
    <property type="project" value="UniProtKB-KW"/>
</dbReference>
<comment type="similarity">
    <text evidence="1">Belongs to the ABC transporter superfamily.</text>
</comment>
<dbReference type="PANTHER" id="PTHR42711">
    <property type="entry name" value="ABC TRANSPORTER ATP-BINDING PROTEIN"/>
    <property type="match status" value="1"/>
</dbReference>
<feature type="coiled-coil region" evidence="5">
    <location>
        <begin position="297"/>
        <end position="342"/>
    </location>
</feature>
<feature type="coiled-coil region" evidence="5">
    <location>
        <begin position="499"/>
        <end position="526"/>
    </location>
</feature>
<dbReference type="InterPro" id="IPR003439">
    <property type="entry name" value="ABC_transporter-like_ATP-bd"/>
</dbReference>
<dbReference type="Pfam" id="PF00005">
    <property type="entry name" value="ABC_tran"/>
    <property type="match status" value="1"/>
</dbReference>
<comment type="caution">
    <text evidence="7">The sequence shown here is derived from an EMBL/GenBank/DDBJ whole genome shotgun (WGS) entry which is preliminary data.</text>
</comment>
<feature type="domain" description="ABC transporter" evidence="6">
    <location>
        <begin position="6"/>
        <end position="237"/>
    </location>
</feature>
<name>A0A0F9D0U3_9ZZZZ</name>
<dbReference type="EMBL" id="LAZR01033699">
    <property type="protein sequence ID" value="KKL47346.1"/>
    <property type="molecule type" value="Genomic_DNA"/>
</dbReference>
<protein>
    <recommendedName>
        <fullName evidence="6">ABC transporter domain-containing protein</fullName>
    </recommendedName>
</protein>
<dbReference type="InterPro" id="IPR050763">
    <property type="entry name" value="ABC_transporter_ATP-binding"/>
</dbReference>
<evidence type="ECO:0000256" key="5">
    <source>
        <dbReference type="SAM" id="Coils"/>
    </source>
</evidence>